<protein>
    <recommendedName>
        <fullName evidence="3">Tetratricopeptide repeat protein</fullName>
    </recommendedName>
</protein>
<comment type="caution">
    <text evidence="1">The sequence shown here is derived from an EMBL/GenBank/DDBJ whole genome shotgun (WGS) entry which is preliminary data.</text>
</comment>
<gene>
    <name evidence="1" type="ORF">F0U44_12025</name>
</gene>
<accession>A0A5B1LEW2</accession>
<proteinExistence type="predicted"/>
<organism evidence="1 2">
    <name type="scientific">Nocardioides humilatus</name>
    <dbReference type="NCBI Taxonomy" id="2607660"/>
    <lineage>
        <taxon>Bacteria</taxon>
        <taxon>Bacillati</taxon>
        <taxon>Actinomycetota</taxon>
        <taxon>Actinomycetes</taxon>
        <taxon>Propionibacteriales</taxon>
        <taxon>Nocardioidaceae</taxon>
        <taxon>Nocardioides</taxon>
    </lineage>
</organism>
<evidence type="ECO:0008006" key="3">
    <source>
        <dbReference type="Google" id="ProtNLM"/>
    </source>
</evidence>
<name>A0A5B1LEW2_9ACTN</name>
<dbReference type="AlphaFoldDB" id="A0A5B1LEW2"/>
<dbReference type="SUPFAM" id="SSF48452">
    <property type="entry name" value="TPR-like"/>
    <property type="match status" value="1"/>
</dbReference>
<dbReference type="EMBL" id="VUJV01000003">
    <property type="protein sequence ID" value="KAA1419172.1"/>
    <property type="molecule type" value="Genomic_DNA"/>
</dbReference>
<sequence>MDFEDYRDLFEEWEFTLSREDLRAAMTERLATMKAGEVGRAELLGRLTESLMANDAHPDDLDRAAALARDAIADGGPSTFDPRTDLLRVLFRQGKDEEAMALAKECLRATTPDHVEAGLHTTLGEIMELRGDYKFAHRVYTVGLKYFDPSIDEPDFDEDACLSGRYRARRRLELGRDSLDVAFEADNPDAAQAIKDRLAAGEQA</sequence>
<dbReference type="Proteomes" id="UP000325003">
    <property type="component" value="Unassembled WGS sequence"/>
</dbReference>
<dbReference type="InterPro" id="IPR011990">
    <property type="entry name" value="TPR-like_helical_dom_sf"/>
</dbReference>
<reference evidence="1 2" key="1">
    <citation type="submission" date="2019-09" db="EMBL/GenBank/DDBJ databases">
        <title>Nocardioides panacisoli sp. nov., isolated from the soil of a ginseng field.</title>
        <authorList>
            <person name="Cho C."/>
        </authorList>
    </citation>
    <scope>NUCLEOTIDE SEQUENCE [LARGE SCALE GENOMIC DNA]</scope>
    <source>
        <strain evidence="1 2">BN130099</strain>
    </source>
</reference>
<evidence type="ECO:0000313" key="2">
    <source>
        <dbReference type="Proteomes" id="UP000325003"/>
    </source>
</evidence>
<reference evidence="1 2" key="2">
    <citation type="submission" date="2019-09" db="EMBL/GenBank/DDBJ databases">
        <authorList>
            <person name="Jin C."/>
        </authorList>
    </citation>
    <scope>NUCLEOTIDE SEQUENCE [LARGE SCALE GENOMIC DNA]</scope>
    <source>
        <strain evidence="1 2">BN130099</strain>
    </source>
</reference>
<dbReference type="Gene3D" id="1.25.40.10">
    <property type="entry name" value="Tetratricopeptide repeat domain"/>
    <property type="match status" value="1"/>
</dbReference>
<keyword evidence="2" id="KW-1185">Reference proteome</keyword>
<evidence type="ECO:0000313" key="1">
    <source>
        <dbReference type="EMBL" id="KAA1419172.1"/>
    </source>
</evidence>
<dbReference type="RefSeq" id="WP_149728507.1">
    <property type="nucleotide sequence ID" value="NZ_VUJV01000003.1"/>
</dbReference>